<dbReference type="AlphaFoldDB" id="A0A0C9N830"/>
<accession>A0A0C9N830</accession>
<sequence length="184" mass="19701">MIGSILNIWCGTPSAPPTTLDHPTGLTRAGLLRLGAAGLVAAGIGPIAGEALATGRRRIAPVLEIDRVYDVWQQRFNAADLAGIVDLYVADVTYINPEGKALPGIAGVRADFAAAFAAKPQIDIHDRRHLLYGDIALTTNHWTLRLTQPDGSPQQLTGGGIEVMRRQRDGGWRYIIDDASRSAV</sequence>
<feature type="domain" description="SnoaL-like" evidence="1">
    <location>
        <begin position="74"/>
        <end position="173"/>
    </location>
</feature>
<comment type="caution">
    <text evidence="2">The sequence shown here is derived from an EMBL/GenBank/DDBJ whole genome shotgun (WGS) entry which is preliminary data.</text>
</comment>
<dbReference type="RefSeq" id="WP_007405512.1">
    <property type="nucleotide sequence ID" value="NZ_BBJS01000061.1"/>
</dbReference>
<dbReference type="Gene3D" id="3.10.450.50">
    <property type="match status" value="1"/>
</dbReference>
<evidence type="ECO:0000313" key="2">
    <source>
        <dbReference type="EMBL" id="GAN15619.1"/>
    </source>
</evidence>
<dbReference type="InterPro" id="IPR032710">
    <property type="entry name" value="NTF2-like_dom_sf"/>
</dbReference>
<evidence type="ECO:0000259" key="1">
    <source>
        <dbReference type="Pfam" id="PF12680"/>
    </source>
</evidence>
<dbReference type="InterPro" id="IPR037401">
    <property type="entry name" value="SnoaL-like"/>
</dbReference>
<organism evidence="2 3">
    <name type="scientific">Sphingomonas paucimobilis NBRC 13935</name>
    <dbReference type="NCBI Taxonomy" id="1219050"/>
    <lineage>
        <taxon>Bacteria</taxon>
        <taxon>Pseudomonadati</taxon>
        <taxon>Pseudomonadota</taxon>
        <taxon>Alphaproteobacteria</taxon>
        <taxon>Sphingomonadales</taxon>
        <taxon>Sphingomonadaceae</taxon>
        <taxon>Sphingomonas</taxon>
    </lineage>
</organism>
<dbReference type="EMBL" id="BBJS01000061">
    <property type="protein sequence ID" value="GAN15619.1"/>
    <property type="molecule type" value="Genomic_DNA"/>
</dbReference>
<protein>
    <submittedName>
        <fullName evidence="2">DNA, contig: SP661</fullName>
    </submittedName>
</protein>
<dbReference type="SUPFAM" id="SSF54427">
    <property type="entry name" value="NTF2-like"/>
    <property type="match status" value="1"/>
</dbReference>
<dbReference type="Pfam" id="PF12680">
    <property type="entry name" value="SnoaL_2"/>
    <property type="match status" value="1"/>
</dbReference>
<gene>
    <name evidence="2" type="ORF">SP6_61_00680</name>
</gene>
<name>A0A0C9N830_SPHPI</name>
<reference evidence="2 3" key="1">
    <citation type="submission" date="2014-08" db="EMBL/GenBank/DDBJ databases">
        <title>Whole genome shotgun sequence of Sphingomonas paucimobilis NBRC 13935.</title>
        <authorList>
            <person name="Hosoyama A."/>
            <person name="Hashimoto M."/>
            <person name="Hosoyama Y."/>
            <person name="Noguchi M."/>
            <person name="Uohara A."/>
            <person name="Ohji S."/>
            <person name="Katano-Makiyama Y."/>
            <person name="Ichikawa N."/>
            <person name="Kimura A."/>
            <person name="Yamazoe A."/>
            <person name="Fujita N."/>
        </authorList>
    </citation>
    <scope>NUCLEOTIDE SEQUENCE [LARGE SCALE GENOMIC DNA]</scope>
    <source>
        <strain evidence="2 3">NBRC 13935</strain>
    </source>
</reference>
<proteinExistence type="predicted"/>
<keyword evidence="3" id="KW-1185">Reference proteome</keyword>
<evidence type="ECO:0000313" key="3">
    <source>
        <dbReference type="Proteomes" id="UP000032025"/>
    </source>
</evidence>
<dbReference type="GeneID" id="78527701"/>
<dbReference type="Proteomes" id="UP000032025">
    <property type="component" value="Unassembled WGS sequence"/>
</dbReference>